<evidence type="ECO:0000313" key="1">
    <source>
        <dbReference type="EMBL" id="ETX08058.1"/>
    </source>
</evidence>
<protein>
    <submittedName>
        <fullName evidence="1">Uncharacterized protein</fullName>
    </submittedName>
</protein>
<comment type="caution">
    <text evidence="1">The sequence shown here is derived from an EMBL/GenBank/DDBJ whole genome shotgun (WGS) entry which is preliminary data.</text>
</comment>
<proteinExistence type="predicted"/>
<sequence>MKQTIAPKTTRVGMLAQYCFLMASVPQRYLLMVQMPFCLAPYLSHFALA</sequence>
<dbReference type="HOGENOM" id="CLU_3133558_0_0_7"/>
<name>W4MCX5_9BACT</name>
<evidence type="ECO:0000313" key="2">
    <source>
        <dbReference type="Proteomes" id="UP000019140"/>
    </source>
</evidence>
<dbReference type="EMBL" id="AZHX01000311">
    <property type="protein sequence ID" value="ETX08058.1"/>
    <property type="molecule type" value="Genomic_DNA"/>
</dbReference>
<keyword evidence="2" id="KW-1185">Reference proteome</keyword>
<accession>W4MCX5</accession>
<dbReference type="AlphaFoldDB" id="W4MCX5"/>
<organism evidence="1 2">
    <name type="scientific">Candidatus Entotheonella gemina</name>
    <dbReference type="NCBI Taxonomy" id="1429439"/>
    <lineage>
        <taxon>Bacteria</taxon>
        <taxon>Pseudomonadati</taxon>
        <taxon>Nitrospinota/Tectimicrobiota group</taxon>
        <taxon>Candidatus Tectimicrobiota</taxon>
        <taxon>Candidatus Entotheonellia</taxon>
        <taxon>Candidatus Entotheonellales</taxon>
        <taxon>Candidatus Entotheonellaceae</taxon>
        <taxon>Candidatus Entotheonella</taxon>
    </lineage>
</organism>
<dbReference type="Proteomes" id="UP000019140">
    <property type="component" value="Unassembled WGS sequence"/>
</dbReference>
<gene>
    <name evidence="1" type="ORF">ETSY2_07590</name>
</gene>
<reference evidence="1 2" key="1">
    <citation type="journal article" date="2014" name="Nature">
        <title>An environmental bacterial taxon with a large and distinct metabolic repertoire.</title>
        <authorList>
            <person name="Wilson M.C."/>
            <person name="Mori T."/>
            <person name="Ruckert C."/>
            <person name="Uria A.R."/>
            <person name="Helf M.J."/>
            <person name="Takada K."/>
            <person name="Gernert C."/>
            <person name="Steffens U.A."/>
            <person name="Heycke N."/>
            <person name="Schmitt S."/>
            <person name="Rinke C."/>
            <person name="Helfrich E.J."/>
            <person name="Brachmann A.O."/>
            <person name="Gurgui C."/>
            <person name="Wakimoto T."/>
            <person name="Kracht M."/>
            <person name="Crusemann M."/>
            <person name="Hentschel U."/>
            <person name="Abe I."/>
            <person name="Matsunaga S."/>
            <person name="Kalinowski J."/>
            <person name="Takeyama H."/>
            <person name="Piel J."/>
        </authorList>
    </citation>
    <scope>NUCLEOTIDE SEQUENCE [LARGE SCALE GENOMIC DNA]</scope>
    <source>
        <strain evidence="2">TSY2</strain>
    </source>
</reference>